<dbReference type="EMBL" id="WBWA01000022">
    <property type="protein sequence ID" value="KAB2663324.1"/>
    <property type="molecule type" value="Genomic_DNA"/>
</dbReference>
<keyword evidence="4" id="KW-1185">Reference proteome</keyword>
<evidence type="ECO:0000313" key="4">
    <source>
        <dbReference type="Proteomes" id="UP000430843"/>
    </source>
</evidence>
<dbReference type="InterPro" id="IPR050561">
    <property type="entry name" value="PTP"/>
</dbReference>
<dbReference type="GO" id="GO:0016791">
    <property type="term" value="F:phosphatase activity"/>
    <property type="evidence" value="ECO:0007669"/>
    <property type="project" value="UniProtKB-ARBA"/>
</dbReference>
<accession>A0A833FL37</accession>
<reference evidence="3 4" key="1">
    <citation type="submission" date="2019-09" db="EMBL/GenBank/DDBJ databases">
        <title>Taxonomic organization of the family Brucellaceae based on a phylogenomic approach.</title>
        <authorList>
            <person name="Leclercq S."/>
            <person name="Cloeckaert A."/>
            <person name="Zygmunt M.S."/>
        </authorList>
    </citation>
    <scope>NUCLEOTIDE SEQUENCE [LARGE SCALE GENOMIC DNA]</scope>
    <source>
        <strain evidence="3 4">LMG 18957</strain>
    </source>
</reference>
<protein>
    <submittedName>
        <fullName evidence="3">Phosphatase</fullName>
    </submittedName>
</protein>
<dbReference type="RefSeq" id="WP_151678466.1">
    <property type="nucleotide sequence ID" value="NZ_WBWA01000022.1"/>
</dbReference>
<keyword evidence="1" id="KW-0378">Hydrolase</keyword>
<dbReference type="Proteomes" id="UP000430843">
    <property type="component" value="Unassembled WGS sequence"/>
</dbReference>
<evidence type="ECO:0000259" key="2">
    <source>
        <dbReference type="PROSITE" id="PS50056"/>
    </source>
</evidence>
<dbReference type="AlphaFoldDB" id="A0A833FL37"/>
<proteinExistence type="predicted"/>
<evidence type="ECO:0000313" key="3">
    <source>
        <dbReference type="EMBL" id="KAB2663324.1"/>
    </source>
</evidence>
<dbReference type="InterPro" id="IPR029021">
    <property type="entry name" value="Prot-tyrosine_phosphatase-like"/>
</dbReference>
<gene>
    <name evidence="3" type="ORF">F9K91_19055</name>
</gene>
<dbReference type="PROSITE" id="PS00383">
    <property type="entry name" value="TYR_PHOSPHATASE_1"/>
    <property type="match status" value="1"/>
</dbReference>
<feature type="domain" description="Tyrosine specific protein phosphatases" evidence="2">
    <location>
        <begin position="93"/>
        <end position="155"/>
    </location>
</feature>
<organism evidence="3 4">
    <name type="scientific">Brucella tritici</name>
    <dbReference type="NCBI Taxonomy" id="94626"/>
    <lineage>
        <taxon>Bacteria</taxon>
        <taxon>Pseudomonadati</taxon>
        <taxon>Pseudomonadota</taxon>
        <taxon>Alphaproteobacteria</taxon>
        <taxon>Hyphomicrobiales</taxon>
        <taxon>Brucellaceae</taxon>
        <taxon>Brucella/Ochrobactrum group</taxon>
        <taxon>Brucella</taxon>
    </lineage>
</organism>
<dbReference type="Pfam" id="PF22784">
    <property type="entry name" value="PTP-SAK"/>
    <property type="match status" value="1"/>
</dbReference>
<dbReference type="InterPro" id="IPR016130">
    <property type="entry name" value="Tyr_Pase_AS"/>
</dbReference>
<dbReference type="PROSITE" id="PS50056">
    <property type="entry name" value="TYR_PHOSPHATASE_2"/>
    <property type="match status" value="1"/>
</dbReference>
<dbReference type="Gene3D" id="3.90.190.10">
    <property type="entry name" value="Protein tyrosine phosphatase superfamily"/>
    <property type="match status" value="1"/>
</dbReference>
<dbReference type="InterPro" id="IPR057023">
    <property type="entry name" value="PTP-SAK"/>
</dbReference>
<name>A0A833FL37_9HYPH</name>
<evidence type="ECO:0000256" key="1">
    <source>
        <dbReference type="ARBA" id="ARBA00022801"/>
    </source>
</evidence>
<dbReference type="FunFam" id="3.90.190.10:FF:000157">
    <property type="entry name" value="Protein-tyrosine phosphatase"/>
    <property type="match status" value="1"/>
</dbReference>
<dbReference type="InterPro" id="IPR000387">
    <property type="entry name" value="Tyr_Pase_dom"/>
</dbReference>
<dbReference type="PANTHER" id="PTHR23339">
    <property type="entry name" value="TYROSINE SPECIFIC PROTEIN PHOSPHATASE AND DUAL SPECIFICITY PROTEIN PHOSPHATASE"/>
    <property type="match status" value="1"/>
</dbReference>
<dbReference type="SUPFAM" id="SSF52799">
    <property type="entry name" value="(Phosphotyrosine protein) phosphatases II"/>
    <property type="match status" value="1"/>
</dbReference>
<comment type="caution">
    <text evidence="3">The sequence shown here is derived from an EMBL/GenBank/DDBJ whole genome shotgun (WGS) entry which is preliminary data.</text>
</comment>
<sequence length="167" mass="18240">MTTAPIMPLSRIEVPGGGTIGMMPCPGRSDSILAEVSKLKELGVDVVVSLMQDQEFPDLAGFSEVMRSSAIEWIRLPVMPNSIPDEASDWKSVRFILIDRIADGKFVAIHCWGGLGRTGMIAADLLTALSYEPSEAITLVRDVRPGTIESEAQERWITRIQNPNVTS</sequence>